<dbReference type="SUPFAM" id="SSF53448">
    <property type="entry name" value="Nucleotide-diphospho-sugar transferases"/>
    <property type="match status" value="1"/>
</dbReference>
<dbReference type="EMBL" id="CP053661">
    <property type="protein sequence ID" value="QKD81238.1"/>
    <property type="molecule type" value="Genomic_DNA"/>
</dbReference>
<dbReference type="Proteomes" id="UP000505210">
    <property type="component" value="Chromosome"/>
</dbReference>
<gene>
    <name evidence="2" type="ORF">HPC62_02790</name>
</gene>
<reference evidence="2 3" key="1">
    <citation type="submission" date="2020-05" db="EMBL/GenBank/DDBJ databases">
        <title>Complete genome sequence of of a novel Thermoleptolyngbya strain isolated from hot springs of Ganzi, Sichuan China.</title>
        <authorList>
            <person name="Tang J."/>
            <person name="Daroch M."/>
            <person name="Li L."/>
            <person name="Waleron K."/>
            <person name="Waleron M."/>
            <person name="Waleron M."/>
        </authorList>
    </citation>
    <scope>NUCLEOTIDE SEQUENCE [LARGE SCALE GENOMIC DNA]</scope>
    <source>
        <strain evidence="2 3">PKUAC-SCTA183</strain>
    </source>
</reference>
<dbReference type="Gene3D" id="3.90.550.10">
    <property type="entry name" value="Spore Coat Polysaccharide Biosynthesis Protein SpsA, Chain A"/>
    <property type="match status" value="1"/>
</dbReference>
<evidence type="ECO:0000313" key="2">
    <source>
        <dbReference type="EMBL" id="QKD81238.1"/>
    </source>
</evidence>
<dbReference type="InterPro" id="IPR029044">
    <property type="entry name" value="Nucleotide-diphossugar_trans"/>
</dbReference>
<dbReference type="AlphaFoldDB" id="A0A6M8B4E4"/>
<dbReference type="PANTHER" id="PTHR43685:SF2">
    <property type="entry name" value="GLYCOSYLTRANSFERASE 2-LIKE DOMAIN-CONTAINING PROTEIN"/>
    <property type="match status" value="1"/>
</dbReference>
<dbReference type="Pfam" id="PF00535">
    <property type="entry name" value="Glycos_transf_2"/>
    <property type="match status" value="1"/>
</dbReference>
<dbReference type="KEGG" id="theu:HPC62_02790"/>
<feature type="domain" description="Glycosyltransferase 2-like" evidence="1">
    <location>
        <begin position="6"/>
        <end position="121"/>
    </location>
</feature>
<dbReference type="PANTHER" id="PTHR43685">
    <property type="entry name" value="GLYCOSYLTRANSFERASE"/>
    <property type="match status" value="1"/>
</dbReference>
<dbReference type="CDD" id="cd00761">
    <property type="entry name" value="Glyco_tranf_GTA_type"/>
    <property type="match status" value="1"/>
</dbReference>
<dbReference type="GO" id="GO:0016740">
    <property type="term" value="F:transferase activity"/>
    <property type="evidence" value="ECO:0007669"/>
    <property type="project" value="UniProtKB-KW"/>
</dbReference>
<sequence length="333" mass="36809">MPSSVSVCIPTYRRPDLVCEAVRSALEQGYPNLEVWVSDDSPDDLTEKALADWIANQKVRYVRNKPALRQARNVNQLFHLATGDLLILLHDDDLLVPGAIAKLAACFEADPSISAAFGKQYWMDHQGRVDLSASLALNAKYRRVAARAGRQSCPMESALVAQFPNDGFMVKTAIARQVGYRDRAEVGSACDLDFGLRLAAASEAFYFLDEYTASYRATDESITATQNYTHLTFDLLRRVSLPRELEPVRLVQLQKYATPAVNCWLSLGDRLSALQVYCSAGYGWRNRLSLKGLAQGALLLCPPALSRRLVAPLRGLRDLLSSSLPSPSLARKC</sequence>
<protein>
    <submittedName>
        <fullName evidence="2">Glycosyltransferase family 2 protein</fullName>
    </submittedName>
</protein>
<keyword evidence="2" id="KW-0808">Transferase</keyword>
<evidence type="ECO:0000259" key="1">
    <source>
        <dbReference type="Pfam" id="PF00535"/>
    </source>
</evidence>
<dbReference type="InterPro" id="IPR050834">
    <property type="entry name" value="Glycosyltransf_2"/>
</dbReference>
<proteinExistence type="predicted"/>
<dbReference type="RefSeq" id="WP_172353652.1">
    <property type="nucleotide sequence ID" value="NZ_CP053661.1"/>
</dbReference>
<dbReference type="InterPro" id="IPR001173">
    <property type="entry name" value="Glyco_trans_2-like"/>
</dbReference>
<accession>A0A6M8B4E4</accession>
<keyword evidence="3" id="KW-1185">Reference proteome</keyword>
<organism evidence="2 3">
    <name type="scientific">Thermoleptolyngbya sichuanensis A183</name>
    <dbReference type="NCBI Taxonomy" id="2737172"/>
    <lineage>
        <taxon>Bacteria</taxon>
        <taxon>Bacillati</taxon>
        <taxon>Cyanobacteriota</taxon>
        <taxon>Cyanophyceae</taxon>
        <taxon>Oculatellales</taxon>
        <taxon>Oculatellaceae</taxon>
        <taxon>Thermoleptolyngbya</taxon>
        <taxon>Thermoleptolyngbya sichuanensis</taxon>
    </lineage>
</organism>
<name>A0A6M8B4E4_9CYAN</name>
<evidence type="ECO:0000313" key="3">
    <source>
        <dbReference type="Proteomes" id="UP000505210"/>
    </source>
</evidence>